<dbReference type="AlphaFoldDB" id="A0A7D9DLA1"/>
<evidence type="ECO:0000313" key="1">
    <source>
        <dbReference type="EMBL" id="CAB3987406.1"/>
    </source>
</evidence>
<dbReference type="Proteomes" id="UP001152795">
    <property type="component" value="Unassembled WGS sequence"/>
</dbReference>
<gene>
    <name evidence="1" type="ORF">PACLA_8A076665</name>
</gene>
<name>A0A7D9DLA1_PARCT</name>
<reference evidence="1" key="1">
    <citation type="submission" date="2020-04" db="EMBL/GenBank/DDBJ databases">
        <authorList>
            <person name="Alioto T."/>
            <person name="Alioto T."/>
            <person name="Gomez Garrido J."/>
        </authorList>
    </citation>
    <scope>NUCLEOTIDE SEQUENCE</scope>
    <source>
        <strain evidence="1">A484AB</strain>
    </source>
</reference>
<proteinExistence type="predicted"/>
<comment type="caution">
    <text evidence="1">The sequence shown here is derived from an EMBL/GenBank/DDBJ whole genome shotgun (WGS) entry which is preliminary data.</text>
</comment>
<dbReference type="EMBL" id="CACRXK020001168">
    <property type="protein sequence ID" value="CAB3987406.1"/>
    <property type="molecule type" value="Genomic_DNA"/>
</dbReference>
<evidence type="ECO:0000313" key="2">
    <source>
        <dbReference type="Proteomes" id="UP001152795"/>
    </source>
</evidence>
<sequence>MSSKVLLLLCFIHFANAGDWLHVGQAAVGAKDNSYHELVYKGPSSFVGAVKLVHTKGYMSNRKGLTNSYWGLVNESQVLATVITDVENRIIYPSPFVTQLTWHGLYRMPGYNSTSPYLVFSDFCAPQYFEGGRKIRIWYSEDLYDYTDHNNNGTSHMEVYFFLYGNRKAKLQNN</sequence>
<protein>
    <submittedName>
        <fullName evidence="1">Uncharacterized protein</fullName>
    </submittedName>
</protein>
<dbReference type="OrthoDB" id="5984767at2759"/>
<organism evidence="1 2">
    <name type="scientific">Paramuricea clavata</name>
    <name type="common">Red gorgonian</name>
    <name type="synonym">Violescent sea-whip</name>
    <dbReference type="NCBI Taxonomy" id="317549"/>
    <lineage>
        <taxon>Eukaryota</taxon>
        <taxon>Metazoa</taxon>
        <taxon>Cnidaria</taxon>
        <taxon>Anthozoa</taxon>
        <taxon>Octocorallia</taxon>
        <taxon>Malacalcyonacea</taxon>
        <taxon>Plexauridae</taxon>
        <taxon>Paramuricea</taxon>
    </lineage>
</organism>
<accession>A0A7D9DLA1</accession>
<keyword evidence="2" id="KW-1185">Reference proteome</keyword>